<dbReference type="STRING" id="1618023.UH38_00585"/>
<dbReference type="PROSITE" id="PS50110">
    <property type="entry name" value="RESPONSE_REGULATORY"/>
    <property type="match status" value="1"/>
</dbReference>
<dbReference type="PATRIC" id="fig|1618023.3.peg.1338"/>
<evidence type="ECO:0000256" key="1">
    <source>
        <dbReference type="ARBA" id="ARBA00000085"/>
    </source>
</evidence>
<dbReference type="SMART" id="SM00387">
    <property type="entry name" value="HATPase_c"/>
    <property type="match status" value="1"/>
</dbReference>
<dbReference type="Proteomes" id="UP000032452">
    <property type="component" value="Unassembled WGS sequence"/>
</dbReference>
<evidence type="ECO:0000256" key="5">
    <source>
        <dbReference type="ARBA" id="ARBA00022777"/>
    </source>
</evidence>
<dbReference type="CDD" id="cd17546">
    <property type="entry name" value="REC_hyHK_CKI1_RcsC-like"/>
    <property type="match status" value="1"/>
</dbReference>
<evidence type="ECO:0000313" key="10">
    <source>
        <dbReference type="EMBL" id="KJH73328.1"/>
    </source>
</evidence>
<feature type="domain" description="Histidine kinase" evidence="8">
    <location>
        <begin position="239"/>
        <end position="455"/>
    </location>
</feature>
<dbReference type="GO" id="GO:0005886">
    <property type="term" value="C:plasma membrane"/>
    <property type="evidence" value="ECO:0007669"/>
    <property type="project" value="TreeGrafter"/>
</dbReference>
<keyword evidence="4" id="KW-0808">Transferase</keyword>
<name>A0A0D8ZX37_9CYAN</name>
<accession>A0A0D8ZX37</accession>
<keyword evidence="5" id="KW-0418">Kinase</keyword>
<dbReference type="PANTHER" id="PTHR43047">
    <property type="entry name" value="TWO-COMPONENT HISTIDINE PROTEIN KINASE"/>
    <property type="match status" value="1"/>
</dbReference>
<protein>
    <recommendedName>
        <fullName evidence="2">histidine kinase</fullName>
        <ecNumber evidence="2">2.7.13.3</ecNumber>
    </recommendedName>
</protein>
<dbReference type="InterPro" id="IPR011006">
    <property type="entry name" value="CheY-like_superfamily"/>
</dbReference>
<keyword evidence="3 7" id="KW-0597">Phosphoprotein</keyword>
<dbReference type="SUPFAM" id="SSF47384">
    <property type="entry name" value="Homodimeric domain of signal transducing histidine kinase"/>
    <property type="match status" value="1"/>
</dbReference>
<evidence type="ECO:0000256" key="6">
    <source>
        <dbReference type="ARBA" id="ARBA00023012"/>
    </source>
</evidence>
<evidence type="ECO:0000256" key="2">
    <source>
        <dbReference type="ARBA" id="ARBA00012438"/>
    </source>
</evidence>
<evidence type="ECO:0000256" key="3">
    <source>
        <dbReference type="ARBA" id="ARBA00022553"/>
    </source>
</evidence>
<dbReference type="SUPFAM" id="SSF55874">
    <property type="entry name" value="ATPase domain of HSP90 chaperone/DNA topoisomerase II/histidine kinase"/>
    <property type="match status" value="1"/>
</dbReference>
<dbReference type="InterPro" id="IPR004358">
    <property type="entry name" value="Sig_transdc_His_kin-like_C"/>
</dbReference>
<gene>
    <name evidence="10" type="ORF">UH38_00585</name>
</gene>
<dbReference type="InterPro" id="IPR036097">
    <property type="entry name" value="HisK_dim/P_sf"/>
</dbReference>
<dbReference type="OrthoDB" id="500345at2"/>
<dbReference type="Pfam" id="PF02518">
    <property type="entry name" value="HATPase_c"/>
    <property type="match status" value="1"/>
</dbReference>
<comment type="caution">
    <text evidence="10">The sequence shown here is derived from an EMBL/GenBank/DDBJ whole genome shotgun (WGS) entry which is preliminary data.</text>
</comment>
<dbReference type="InterPro" id="IPR005467">
    <property type="entry name" value="His_kinase_dom"/>
</dbReference>
<proteinExistence type="predicted"/>
<dbReference type="CDD" id="cd00082">
    <property type="entry name" value="HisKA"/>
    <property type="match status" value="1"/>
</dbReference>
<dbReference type="GO" id="GO:0009927">
    <property type="term" value="F:histidine phosphotransfer kinase activity"/>
    <property type="evidence" value="ECO:0007669"/>
    <property type="project" value="TreeGrafter"/>
</dbReference>
<evidence type="ECO:0000259" key="9">
    <source>
        <dbReference type="PROSITE" id="PS50110"/>
    </source>
</evidence>
<comment type="catalytic activity">
    <reaction evidence="1">
        <text>ATP + protein L-histidine = ADP + protein N-phospho-L-histidine.</text>
        <dbReference type="EC" id="2.7.13.3"/>
    </reaction>
</comment>
<sequence length="599" mass="65905">MPHPNEPDRNLEQPGNTGDDLAAQIAHLRAELWLEQGINQIQSHLNSWLSSHLTAQTPALELEAVYFYTFIKQLNLVLQTDSVALAFSDMEVRNSALLSDAANWKICYEVAAQNLQLSEKCDRALAVVLPSGKPLELRLGAEIATADLQYLQQQPQRAWQLHNTGGLNCWLIVVPVIGDLNGISQEYKQQLIERSLLVLLLGVRTIGQLKALALYAQQLATRNRELVKLNQQKNEFLLDTTKAIHAPLNSLVSFINVLQSHGYATNAHQQEYFDIIASNSQKLLALVDGIADLAEIEANQLTLNLTAINVADTCREAISLVQAKAQQKNLNLRLEIDALATILVTDKLRLKQMLVNLLLNALKLTNRGSVGLQVKHQGVFVHFTVWDTGVGMNQAEQAILFQPHNQIALNAQTNENPSLGLAIAQKLAALHAGWIEVRSEVNRGSRLTLVLPLTPAAGANQGAGSAASFAAIESKATILLVEDNIHNAKLVTTYLRKLGYQVNLVSNAAQMWQSLERSKPQLILMDIHLPDVDGLTLMQQLRDRPQYSQMPIIAQTAMANPGDRVTCLAAGATEYISKPIDLKLLADLVAKYSAETIKK</sequence>
<dbReference type="Gene3D" id="3.30.565.10">
    <property type="entry name" value="Histidine kinase-like ATPase, C-terminal domain"/>
    <property type="match status" value="1"/>
</dbReference>
<evidence type="ECO:0000256" key="7">
    <source>
        <dbReference type="PROSITE-ProRule" id="PRU00169"/>
    </source>
</evidence>
<evidence type="ECO:0000313" key="11">
    <source>
        <dbReference type="Proteomes" id="UP000032452"/>
    </source>
</evidence>
<dbReference type="SUPFAM" id="SSF52172">
    <property type="entry name" value="CheY-like"/>
    <property type="match status" value="1"/>
</dbReference>
<keyword evidence="11" id="KW-1185">Reference proteome</keyword>
<dbReference type="Pfam" id="PF00512">
    <property type="entry name" value="HisKA"/>
    <property type="match status" value="1"/>
</dbReference>
<dbReference type="Gene3D" id="1.10.287.130">
    <property type="match status" value="1"/>
</dbReference>
<dbReference type="EC" id="2.7.13.3" evidence="2"/>
<evidence type="ECO:0000259" key="8">
    <source>
        <dbReference type="PROSITE" id="PS50109"/>
    </source>
</evidence>
<dbReference type="Pfam" id="PF00072">
    <property type="entry name" value="Response_reg"/>
    <property type="match status" value="1"/>
</dbReference>
<feature type="domain" description="Response regulatory" evidence="9">
    <location>
        <begin position="477"/>
        <end position="593"/>
    </location>
</feature>
<dbReference type="GO" id="GO:0000155">
    <property type="term" value="F:phosphorelay sensor kinase activity"/>
    <property type="evidence" value="ECO:0007669"/>
    <property type="project" value="InterPro"/>
</dbReference>
<dbReference type="InterPro" id="IPR001789">
    <property type="entry name" value="Sig_transdc_resp-reg_receiver"/>
</dbReference>
<dbReference type="InterPro" id="IPR003594">
    <property type="entry name" value="HATPase_dom"/>
</dbReference>
<dbReference type="AlphaFoldDB" id="A0A0D8ZX37"/>
<organism evidence="10 11">
    <name type="scientific">Aliterella atlantica CENA595</name>
    <dbReference type="NCBI Taxonomy" id="1618023"/>
    <lineage>
        <taxon>Bacteria</taxon>
        <taxon>Bacillati</taxon>
        <taxon>Cyanobacteriota</taxon>
        <taxon>Cyanophyceae</taxon>
        <taxon>Chroococcidiopsidales</taxon>
        <taxon>Aliterellaceae</taxon>
        <taxon>Aliterella</taxon>
    </lineage>
</organism>
<dbReference type="EMBL" id="JYON01000001">
    <property type="protein sequence ID" value="KJH73328.1"/>
    <property type="molecule type" value="Genomic_DNA"/>
</dbReference>
<dbReference type="InterPro" id="IPR003661">
    <property type="entry name" value="HisK_dim/P_dom"/>
</dbReference>
<dbReference type="SMART" id="SM00448">
    <property type="entry name" value="REC"/>
    <property type="match status" value="1"/>
</dbReference>
<dbReference type="Gene3D" id="3.40.50.2300">
    <property type="match status" value="1"/>
</dbReference>
<dbReference type="RefSeq" id="WP_045052665.1">
    <property type="nucleotide sequence ID" value="NZ_CAWMDP010000017.1"/>
</dbReference>
<dbReference type="PRINTS" id="PR00344">
    <property type="entry name" value="BCTRLSENSOR"/>
</dbReference>
<reference evidence="10 11" key="1">
    <citation type="submission" date="2015-02" db="EMBL/GenBank/DDBJ databases">
        <title>Draft genome of a novel marine cyanobacterium (Chroococcales) isolated from South Atlantic Ocean.</title>
        <authorList>
            <person name="Rigonato J."/>
            <person name="Alvarenga D.O."/>
            <person name="Branco L.H."/>
            <person name="Varani A.M."/>
            <person name="Brandini F.P."/>
            <person name="Fiore M.F."/>
        </authorList>
    </citation>
    <scope>NUCLEOTIDE SEQUENCE [LARGE SCALE GENOMIC DNA]</scope>
    <source>
        <strain evidence="10 11">CENA595</strain>
    </source>
</reference>
<evidence type="ECO:0000256" key="4">
    <source>
        <dbReference type="ARBA" id="ARBA00022679"/>
    </source>
</evidence>
<keyword evidence="6" id="KW-0902">Two-component regulatory system</keyword>
<dbReference type="PANTHER" id="PTHR43047:SF63">
    <property type="entry name" value="HISTIDINE KINASE"/>
    <property type="match status" value="1"/>
</dbReference>
<feature type="modified residue" description="4-aspartylphosphate" evidence="7">
    <location>
        <position position="526"/>
    </location>
</feature>
<dbReference type="PROSITE" id="PS50109">
    <property type="entry name" value="HIS_KIN"/>
    <property type="match status" value="1"/>
</dbReference>
<dbReference type="InterPro" id="IPR036890">
    <property type="entry name" value="HATPase_C_sf"/>
</dbReference>